<dbReference type="RefSeq" id="WP_338072623.1">
    <property type="nucleotide sequence ID" value="NZ_QPJC01000012.1"/>
</dbReference>
<dbReference type="InterPro" id="IPR001764">
    <property type="entry name" value="Glyco_hydro_3_N"/>
</dbReference>
<comment type="catalytic activity">
    <reaction evidence="1">
        <text>Hydrolysis of terminal non-reducing N-acetyl-D-hexosamine residues in N-acetyl-beta-D-hexosaminides.</text>
        <dbReference type="EC" id="3.2.1.52"/>
    </reaction>
</comment>
<dbReference type="PANTHER" id="PTHR30480:SF13">
    <property type="entry name" value="BETA-HEXOSAMINIDASE"/>
    <property type="match status" value="1"/>
</dbReference>
<evidence type="ECO:0000256" key="2">
    <source>
        <dbReference type="ARBA" id="ARBA00005336"/>
    </source>
</evidence>
<keyword evidence="9" id="KW-1185">Reference proteome</keyword>
<evidence type="ECO:0000313" key="9">
    <source>
        <dbReference type="Proteomes" id="UP000253495"/>
    </source>
</evidence>
<dbReference type="Pfam" id="PF01915">
    <property type="entry name" value="Glyco_hydro_3_C"/>
    <property type="match status" value="1"/>
</dbReference>
<dbReference type="SUPFAM" id="SSF52279">
    <property type="entry name" value="Beta-D-glucan exohydrolase, C-terminal domain"/>
    <property type="match status" value="1"/>
</dbReference>
<feature type="domain" description="Glycoside hydrolase family 3 C-terminal" evidence="7">
    <location>
        <begin position="393"/>
        <end position="560"/>
    </location>
</feature>
<dbReference type="GO" id="GO:0009254">
    <property type="term" value="P:peptidoglycan turnover"/>
    <property type="evidence" value="ECO:0007669"/>
    <property type="project" value="TreeGrafter"/>
</dbReference>
<gene>
    <name evidence="8" type="ORF">DFQ14_11285</name>
</gene>
<evidence type="ECO:0000313" key="8">
    <source>
        <dbReference type="EMBL" id="RCW40204.1"/>
    </source>
</evidence>
<dbReference type="Gene3D" id="3.40.50.1700">
    <property type="entry name" value="Glycoside hydrolase family 3 C-terminal domain"/>
    <property type="match status" value="1"/>
</dbReference>
<evidence type="ECO:0000256" key="5">
    <source>
        <dbReference type="ARBA" id="ARBA00023295"/>
    </source>
</evidence>
<dbReference type="SUPFAM" id="SSF51445">
    <property type="entry name" value="(Trans)glycosidases"/>
    <property type="match status" value="1"/>
</dbReference>
<evidence type="ECO:0000256" key="3">
    <source>
        <dbReference type="ARBA" id="ARBA00012663"/>
    </source>
</evidence>
<dbReference type="InterPro" id="IPR002772">
    <property type="entry name" value="Glyco_hydro_3_C"/>
</dbReference>
<evidence type="ECO:0000256" key="4">
    <source>
        <dbReference type="ARBA" id="ARBA00022801"/>
    </source>
</evidence>
<dbReference type="InterPro" id="IPR036962">
    <property type="entry name" value="Glyco_hydro_3_N_sf"/>
</dbReference>
<comment type="caution">
    <text evidence="8">The sequence shown here is derived from an EMBL/GenBank/DDBJ whole genome shotgun (WGS) entry which is preliminary data.</text>
</comment>
<comment type="similarity">
    <text evidence="2">Belongs to the glycosyl hydrolase 3 family.</text>
</comment>
<dbReference type="GO" id="GO:0004563">
    <property type="term" value="F:beta-N-acetylhexosaminidase activity"/>
    <property type="evidence" value="ECO:0007669"/>
    <property type="project" value="UniProtKB-EC"/>
</dbReference>
<dbReference type="PANTHER" id="PTHR30480">
    <property type="entry name" value="BETA-HEXOSAMINIDASE-RELATED"/>
    <property type="match status" value="1"/>
</dbReference>
<sequence length="565" mass="59584">MRARVAEVLARMSTRDKVGQLFVTYAHGHTAGTSHPRNRAEFGVDTPAEVVTHYHLGGLIHLSWTDSLDEPEQIARLSNGLQRAATDSGAGIPLLISTDQEQGLVTRIGGPATRLPGNMALGASRSVEDAAAAAAITGRELRAMGLNLNVAPVGDVNADPLNPVIGPRSFSSDPALAARLTAAQVRGYQASASADRTVSAVAKHFPGHGDTGTDSHTSLPVVEHTRDRWERLDAPPFRAAIAEGVDAIMSAHLVLPRLDSSGEPATLSPTVLTGMLRAELGFDGLVITDSLQMGAVRDRYPAAEVAVRALQAGADQLLMPQNLPVAMDGVLDAVRSGEVTAERLDASVERVLTVKARRGVLESPFVDVTGAGERVGAPEHGRQAQRITDRTVTVLRDDAGLLPLRPGAASVLVTGRGERATAALARAIDARGPVTTTLTTGERPARQRVDEAVRAARGHELTVVLVGAADTEERSAQRDLARALQHAGARIVAVAVRHPRDAACAEEVRTWIATCSHTEVSMESLARVLFGEVSPSGRLPVAVADPERPGTDRYPFGHGLPGECR</sequence>
<dbReference type="InterPro" id="IPR017853">
    <property type="entry name" value="GH"/>
</dbReference>
<organism evidence="8 9">
    <name type="scientific">Halopolyspora algeriensis</name>
    <dbReference type="NCBI Taxonomy" id="1500506"/>
    <lineage>
        <taxon>Bacteria</taxon>
        <taxon>Bacillati</taxon>
        <taxon>Actinomycetota</taxon>
        <taxon>Actinomycetes</taxon>
        <taxon>Actinomycetes incertae sedis</taxon>
        <taxon>Halopolyspora</taxon>
    </lineage>
</organism>
<name>A0A368VJ12_9ACTN</name>
<evidence type="ECO:0000259" key="6">
    <source>
        <dbReference type="Pfam" id="PF00933"/>
    </source>
</evidence>
<protein>
    <recommendedName>
        <fullName evidence="3">beta-N-acetylhexosaminidase</fullName>
        <ecNumber evidence="3">3.2.1.52</ecNumber>
    </recommendedName>
</protein>
<dbReference type="InterPro" id="IPR036881">
    <property type="entry name" value="Glyco_hydro_3_C_sf"/>
</dbReference>
<reference evidence="8 9" key="1">
    <citation type="submission" date="2018-07" db="EMBL/GenBank/DDBJ databases">
        <title>Genomic Encyclopedia of Type Strains, Phase III (KMG-III): the genomes of soil and plant-associated and newly described type strains.</title>
        <authorList>
            <person name="Whitman W."/>
        </authorList>
    </citation>
    <scope>NUCLEOTIDE SEQUENCE [LARGE SCALE GENOMIC DNA]</scope>
    <source>
        <strain evidence="8 9">CECT 8575</strain>
    </source>
</reference>
<proteinExistence type="inferred from homology"/>
<dbReference type="Pfam" id="PF00933">
    <property type="entry name" value="Glyco_hydro_3"/>
    <property type="match status" value="1"/>
</dbReference>
<keyword evidence="4" id="KW-0378">Hydrolase</keyword>
<evidence type="ECO:0000256" key="1">
    <source>
        <dbReference type="ARBA" id="ARBA00001231"/>
    </source>
</evidence>
<dbReference type="EC" id="3.2.1.52" evidence="3"/>
<dbReference type="GO" id="GO:0005975">
    <property type="term" value="P:carbohydrate metabolic process"/>
    <property type="evidence" value="ECO:0007669"/>
    <property type="project" value="InterPro"/>
</dbReference>
<dbReference type="Proteomes" id="UP000253495">
    <property type="component" value="Unassembled WGS sequence"/>
</dbReference>
<keyword evidence="5" id="KW-0326">Glycosidase</keyword>
<accession>A0A368VJ12</accession>
<evidence type="ECO:0000259" key="7">
    <source>
        <dbReference type="Pfam" id="PF01915"/>
    </source>
</evidence>
<dbReference type="AlphaFoldDB" id="A0A368VJ12"/>
<feature type="domain" description="Glycoside hydrolase family 3 N-terminal" evidence="6">
    <location>
        <begin position="15"/>
        <end position="354"/>
    </location>
</feature>
<dbReference type="InterPro" id="IPR050226">
    <property type="entry name" value="NagZ_Beta-hexosaminidase"/>
</dbReference>
<dbReference type="Gene3D" id="3.20.20.300">
    <property type="entry name" value="Glycoside hydrolase, family 3, N-terminal domain"/>
    <property type="match status" value="1"/>
</dbReference>
<dbReference type="EMBL" id="QPJC01000012">
    <property type="protein sequence ID" value="RCW40204.1"/>
    <property type="molecule type" value="Genomic_DNA"/>
</dbReference>